<feature type="region of interest" description="Disordered" evidence="1">
    <location>
        <begin position="157"/>
        <end position="201"/>
    </location>
</feature>
<feature type="compositionally biased region" description="Polar residues" evidence="1">
    <location>
        <begin position="282"/>
        <end position="292"/>
    </location>
</feature>
<feature type="compositionally biased region" description="Acidic residues" evidence="1">
    <location>
        <begin position="685"/>
        <end position="711"/>
    </location>
</feature>
<reference evidence="3 4" key="1">
    <citation type="journal article" date="2018" name="Sci. Rep.">
        <title>Genome sequence of the cauliflower mushroom Sparassis crispa (Hanabiratake) and its association with beneficial usage.</title>
        <authorList>
            <person name="Kiyama R."/>
            <person name="Furutani Y."/>
            <person name="Kawaguchi K."/>
            <person name="Nakanishi T."/>
        </authorList>
    </citation>
    <scope>NUCLEOTIDE SEQUENCE [LARGE SCALE GENOMIC DNA]</scope>
</reference>
<feature type="compositionally biased region" description="Low complexity" evidence="1">
    <location>
        <begin position="261"/>
        <end position="281"/>
    </location>
</feature>
<dbReference type="GO" id="GO:0005737">
    <property type="term" value="C:cytoplasm"/>
    <property type="evidence" value="ECO:0007669"/>
    <property type="project" value="TreeGrafter"/>
</dbReference>
<keyword evidence="4" id="KW-1185">Reference proteome</keyword>
<feature type="region of interest" description="Disordered" evidence="1">
    <location>
        <begin position="383"/>
        <end position="438"/>
    </location>
</feature>
<feature type="compositionally biased region" description="Basic residues" evidence="1">
    <location>
        <begin position="393"/>
        <end position="403"/>
    </location>
</feature>
<dbReference type="InterPro" id="IPR035899">
    <property type="entry name" value="DBL_dom_sf"/>
</dbReference>
<feature type="compositionally biased region" description="Low complexity" evidence="1">
    <location>
        <begin position="319"/>
        <end position="333"/>
    </location>
</feature>
<evidence type="ECO:0000313" key="4">
    <source>
        <dbReference type="Proteomes" id="UP000287166"/>
    </source>
</evidence>
<dbReference type="InParanoid" id="A0A401G5L5"/>
<dbReference type="STRING" id="139825.A0A401G5L5"/>
<feature type="compositionally biased region" description="Polar residues" evidence="1">
    <location>
        <begin position="182"/>
        <end position="201"/>
    </location>
</feature>
<dbReference type="Gene3D" id="1.20.900.10">
    <property type="entry name" value="Dbl homology (DH) domain"/>
    <property type="match status" value="1"/>
</dbReference>
<gene>
    <name evidence="3" type="ORF">SCP_0103220</name>
</gene>
<feature type="compositionally biased region" description="Polar residues" evidence="1">
    <location>
        <begin position="226"/>
        <end position="235"/>
    </location>
</feature>
<feature type="compositionally biased region" description="Low complexity" evidence="1">
    <location>
        <begin position="407"/>
        <end position="420"/>
    </location>
</feature>
<feature type="compositionally biased region" description="Basic and acidic residues" evidence="1">
    <location>
        <begin position="293"/>
        <end position="305"/>
    </location>
</feature>
<dbReference type="GeneID" id="38774364"/>
<feature type="region of interest" description="Disordered" evidence="1">
    <location>
        <begin position="218"/>
        <end position="356"/>
    </location>
</feature>
<accession>A0A401G5L5</accession>
<dbReference type="GO" id="GO:0005085">
    <property type="term" value="F:guanyl-nucleotide exchange factor activity"/>
    <property type="evidence" value="ECO:0007669"/>
    <property type="project" value="InterPro"/>
</dbReference>
<feature type="region of interest" description="Disordered" evidence="1">
    <location>
        <begin position="61"/>
        <end position="88"/>
    </location>
</feature>
<dbReference type="OrthoDB" id="660555at2759"/>
<feature type="region of interest" description="Disordered" evidence="1">
    <location>
        <begin position="622"/>
        <end position="711"/>
    </location>
</feature>
<feature type="region of interest" description="Disordered" evidence="1">
    <location>
        <begin position="547"/>
        <end position="596"/>
    </location>
</feature>
<feature type="region of interest" description="Disordered" evidence="1">
    <location>
        <begin position="948"/>
        <end position="970"/>
    </location>
</feature>
<feature type="compositionally biased region" description="Basic and acidic residues" evidence="1">
    <location>
        <begin position="643"/>
        <end position="653"/>
    </location>
</feature>
<feature type="domain" description="DH" evidence="2">
    <location>
        <begin position="970"/>
        <end position="1027"/>
    </location>
</feature>
<protein>
    <recommendedName>
        <fullName evidence="2">DH domain-containing protein</fullName>
    </recommendedName>
</protein>
<dbReference type="InterPro" id="IPR051092">
    <property type="entry name" value="FYVE_RhoGEF_PH"/>
</dbReference>
<dbReference type="RefSeq" id="XP_027608360.1">
    <property type="nucleotide sequence ID" value="XM_027752559.1"/>
</dbReference>
<proteinExistence type="predicted"/>
<name>A0A401G5L5_9APHY</name>
<comment type="caution">
    <text evidence="3">The sequence shown here is derived from an EMBL/GenBank/DDBJ whole genome shotgun (WGS) entry which is preliminary data.</text>
</comment>
<feature type="compositionally biased region" description="Polar residues" evidence="1">
    <location>
        <begin position="334"/>
        <end position="356"/>
    </location>
</feature>
<evidence type="ECO:0000313" key="3">
    <source>
        <dbReference type="EMBL" id="GBE77447.1"/>
    </source>
</evidence>
<dbReference type="SUPFAM" id="SSF48065">
    <property type="entry name" value="DBL homology domain (DH-domain)"/>
    <property type="match status" value="1"/>
</dbReference>
<feature type="compositionally biased region" description="Low complexity" evidence="1">
    <location>
        <begin position="172"/>
        <end position="181"/>
    </location>
</feature>
<dbReference type="PANTHER" id="PTHR12673">
    <property type="entry name" value="FACIOGENITAL DYSPLASIA PROTEIN"/>
    <property type="match status" value="1"/>
</dbReference>
<organism evidence="3 4">
    <name type="scientific">Sparassis crispa</name>
    <dbReference type="NCBI Taxonomy" id="139825"/>
    <lineage>
        <taxon>Eukaryota</taxon>
        <taxon>Fungi</taxon>
        <taxon>Dikarya</taxon>
        <taxon>Basidiomycota</taxon>
        <taxon>Agaricomycotina</taxon>
        <taxon>Agaricomycetes</taxon>
        <taxon>Polyporales</taxon>
        <taxon>Sparassidaceae</taxon>
        <taxon>Sparassis</taxon>
    </lineage>
</organism>
<dbReference type="PANTHER" id="PTHR12673:SF267">
    <property type="entry name" value="PROTEIN CBG10230"/>
    <property type="match status" value="1"/>
</dbReference>
<dbReference type="AlphaFoldDB" id="A0A401G5L5"/>
<dbReference type="EMBL" id="BFAD01000001">
    <property type="protein sequence ID" value="GBE77447.1"/>
    <property type="molecule type" value="Genomic_DNA"/>
</dbReference>
<evidence type="ECO:0000259" key="2">
    <source>
        <dbReference type="PROSITE" id="PS50010"/>
    </source>
</evidence>
<dbReference type="Proteomes" id="UP000287166">
    <property type="component" value="Unassembled WGS sequence"/>
</dbReference>
<sequence length="1037" mass="110848">MANAVAPLPTVAPLPPPSFVVDLPSLPMATSSSTRESRATHTPDDCFDQKAWIEHVDPHVSPRAIHDPTSGPRVQNLSSSPKSSSNMGYIRTTYSVGNAALTPSARSSSSMHTQVASNYQQIADALKENPPAFLTQPPPVPPKSEFRPRARAICTVPPSDQLRQTVSDPGHSSASATSSSSVRNTKNYVSHTHSLSGPSSYSSRVTWADAVHFPLSGSPPAAEGTAGSSSLSQVAPVTGRRRLRKLSRPGPASVARTVPNASGPARRSSSSSLWRALSLRSTGTSPASCRSSDSGERLSRSEDGHISGASVPCRPHPQTHSSSTTSEGTHSSSLNASSTTTPFSSALATPLTTPECDSSCMSPVIVSAPPQEMFRSPLHSSIGLSSISVSPRGSRKLKKKRPPHPPSAMMRSLSGSSPSSHTDLRNVKRSSTGLDGYLPPVRSEAPLGFAIPKELQVQPVSLSFTAFAEDRKRSSSHALSQLAWTGLCSSDLAALTSRQNQSPERAALMGDLGPETGIFDPYVEYVSRIPSDARGSVEGRRGREKVLANGRKRAASPACGTIPSSRSSSSSHINPDPSMPSTLMRRHRRMDSSSTVTMRRWTIAMADVSDEVLVEELDRLRRESGSRMRGRAAKAARTGGSQDGHDSSSRDATGRAASVVYGGPAGGNNARSPKPGFHFGPSYESDSDDEVEREDDTIDEEHEMASPEEEEEWRAARRALLCCRELLRTERNYQARLRQLLEASSSHPMFSLLLSYVPALIAASEAFLVRLVDDPSAWGVSIAFISCEEELEAAYVAWCGSVGEFFTADGEKMKWGRKSTRQTDEEFLGETTIQSFARTVSTFGVRSRSQTGLDSGNGNARSIETRRMSMFSGSAPIAPKNSGVFTAALGTGLAYGLAPSSSNGFGLDGGTAAVSKVPSHFSGSTLTRTLSAWKRRSMPSSLHNLHVFGQPPSPISPQSGTHAGGSNGTEKKLSVHDLVIQPTQRVMRYVLQYRDLLGHTPVSSPSRGLVERALESALRIAKKCDRAQGNSAFLRRP</sequence>
<evidence type="ECO:0000256" key="1">
    <source>
        <dbReference type="SAM" id="MobiDB-lite"/>
    </source>
</evidence>
<dbReference type="Pfam" id="PF00621">
    <property type="entry name" value="RhoGEF"/>
    <property type="match status" value="1"/>
</dbReference>
<dbReference type="PROSITE" id="PS50010">
    <property type="entry name" value="DH_2"/>
    <property type="match status" value="1"/>
</dbReference>
<dbReference type="InterPro" id="IPR000219">
    <property type="entry name" value="DH_dom"/>
</dbReference>